<proteinExistence type="predicted"/>
<dbReference type="Pfam" id="PF18962">
    <property type="entry name" value="Por_Secre_tail"/>
    <property type="match status" value="1"/>
</dbReference>
<evidence type="ECO:0000256" key="1">
    <source>
        <dbReference type="ARBA" id="ARBA00022729"/>
    </source>
</evidence>
<dbReference type="OrthoDB" id="9813840at2"/>
<dbReference type="Pfam" id="PF03382">
    <property type="entry name" value="DUF285"/>
    <property type="match status" value="2"/>
</dbReference>
<dbReference type="InterPro" id="IPR005046">
    <property type="entry name" value="DUF285"/>
</dbReference>
<feature type="signal peptide" evidence="2">
    <location>
        <begin position="1"/>
        <end position="19"/>
    </location>
</feature>
<gene>
    <name evidence="4" type="ORF">SAMN05421664_2699</name>
</gene>
<keyword evidence="5" id="KW-1185">Reference proteome</keyword>
<dbReference type="InterPro" id="IPR026444">
    <property type="entry name" value="Secre_tail"/>
</dbReference>
<name>A0A1H1DZ22_9FLAO</name>
<accession>A0A1H1DZ22</accession>
<dbReference type="NCBIfam" id="TIGR02167">
    <property type="entry name" value="Liste_lipo_26"/>
    <property type="match status" value="6"/>
</dbReference>
<dbReference type="RefSeq" id="WP_089756236.1">
    <property type="nucleotide sequence ID" value="NZ_FNKL01000003.1"/>
</dbReference>
<sequence length="618" mass="69442">MNLKFLLFAFMIFFSSAKAQNEFITIWKPSNPTIGNLNTTSTQIKFPGIGTNYTIYWEEVGYLSHNGTLSNITSTAGNPVLINFGTPQNPTASNATYRVKVSNGSGIFSQIKFLHNNIVVGDSGKIIDLTQWGNVVWTSMANAFYGCGKLDITATDIPNLSGVLDFSLMFASCESLIGNSSFNLWNMSSAINLAGMFSSARIFNAPIGNWNIENVTNINSMFSLTINFNQPIGNWNTSKIITMQNVFDGAIAFNQFIGNWDTSKVTNMSSMFQGANFNQPIGNWDTSKVTNMFRMFNTAINFNQDIGNWNTGNVLDMQQMFQYARDFNQPIGNWDTSKVTNTQYMFYNAKNFNQPIGNWNVSNVTTMYYMFSYAINFNQPIGNWNTSNVTNMGNMFERTNFNHPIGNWNTSKVTWMDSMFSYATSFNQPIGNWDTSKVIYMNNMFNNATNFNQDIGNWSLINLSFLSGMFKNSGVSCINYDKILIGWKNNTSTPSNKNLGDVAPLKYSANSVTARNTLVNSKGWTITGDIYDATCAPPLATSETTAKEDFILYPNPVKNVLYLKSEKKMDDIKIYTMDGKMVKDIKHADTSIDVSDLAKGNYIIKMMIEIRTEKFIKE</sequence>
<evidence type="ECO:0000256" key="2">
    <source>
        <dbReference type="SAM" id="SignalP"/>
    </source>
</evidence>
<evidence type="ECO:0000313" key="4">
    <source>
        <dbReference type="EMBL" id="SDQ81509.1"/>
    </source>
</evidence>
<organism evidence="4 5">
    <name type="scientific">Chryseobacterium soldanellicola</name>
    <dbReference type="NCBI Taxonomy" id="311333"/>
    <lineage>
        <taxon>Bacteria</taxon>
        <taxon>Pseudomonadati</taxon>
        <taxon>Bacteroidota</taxon>
        <taxon>Flavobacteriia</taxon>
        <taxon>Flavobacteriales</taxon>
        <taxon>Weeksellaceae</taxon>
        <taxon>Chryseobacterium group</taxon>
        <taxon>Chryseobacterium</taxon>
    </lineage>
</organism>
<dbReference type="STRING" id="311333.SAMN05421664_2699"/>
<protein>
    <submittedName>
        <fullName evidence="4">Por secretion system C-terminal sorting domain-containing protein</fullName>
    </submittedName>
</protein>
<evidence type="ECO:0000313" key="5">
    <source>
        <dbReference type="Proteomes" id="UP000199627"/>
    </source>
</evidence>
<keyword evidence="1 2" id="KW-0732">Signal</keyword>
<evidence type="ECO:0000259" key="3">
    <source>
        <dbReference type="Pfam" id="PF18962"/>
    </source>
</evidence>
<reference evidence="5" key="1">
    <citation type="submission" date="2016-10" db="EMBL/GenBank/DDBJ databases">
        <authorList>
            <person name="Varghese N."/>
            <person name="Submissions S."/>
        </authorList>
    </citation>
    <scope>NUCLEOTIDE SEQUENCE [LARGE SCALE GENOMIC DNA]</scope>
    <source>
        <strain evidence="5">DSM 17072</strain>
    </source>
</reference>
<dbReference type="AlphaFoldDB" id="A0A1H1DZ22"/>
<feature type="domain" description="Secretion system C-terminal sorting" evidence="3">
    <location>
        <begin position="552"/>
        <end position="610"/>
    </location>
</feature>
<dbReference type="EMBL" id="FNKL01000003">
    <property type="protein sequence ID" value="SDQ81509.1"/>
    <property type="molecule type" value="Genomic_DNA"/>
</dbReference>
<dbReference type="Proteomes" id="UP000199627">
    <property type="component" value="Unassembled WGS sequence"/>
</dbReference>
<dbReference type="InterPro" id="IPR011889">
    <property type="entry name" value="Liste_lipo_26"/>
</dbReference>
<feature type="chain" id="PRO_5011707767" evidence="2">
    <location>
        <begin position="20"/>
        <end position="618"/>
    </location>
</feature>
<dbReference type="NCBIfam" id="TIGR04183">
    <property type="entry name" value="Por_Secre_tail"/>
    <property type="match status" value="1"/>
</dbReference>